<keyword evidence="4" id="KW-1185">Reference proteome</keyword>
<protein>
    <submittedName>
        <fullName evidence="3">PilN domain-containing protein</fullName>
    </submittedName>
</protein>
<keyword evidence="2" id="KW-0812">Transmembrane</keyword>
<dbReference type="EMBL" id="JBHTJS010000032">
    <property type="protein sequence ID" value="MFD1008106.1"/>
    <property type="molecule type" value="Genomic_DNA"/>
</dbReference>
<evidence type="ECO:0000256" key="2">
    <source>
        <dbReference type="SAM" id="Phobius"/>
    </source>
</evidence>
<dbReference type="PANTHER" id="PTHR40278">
    <property type="entry name" value="DNA UTILIZATION PROTEIN HOFN"/>
    <property type="match status" value="1"/>
</dbReference>
<dbReference type="InterPro" id="IPR052534">
    <property type="entry name" value="Extracell_DNA_Util/SecSys_Comp"/>
</dbReference>
<reference evidence="4" key="1">
    <citation type="journal article" date="2019" name="Int. J. Syst. Evol. Microbiol.">
        <title>The Global Catalogue of Microorganisms (GCM) 10K type strain sequencing project: providing services to taxonomists for standard genome sequencing and annotation.</title>
        <authorList>
            <consortium name="The Broad Institute Genomics Platform"/>
            <consortium name="The Broad Institute Genome Sequencing Center for Infectious Disease"/>
            <person name="Wu L."/>
            <person name="Ma J."/>
        </authorList>
    </citation>
    <scope>NUCLEOTIDE SEQUENCE [LARGE SCALE GENOMIC DNA]</scope>
    <source>
        <strain evidence="4">CCUG 60525</strain>
    </source>
</reference>
<proteinExistence type="predicted"/>
<evidence type="ECO:0000256" key="1">
    <source>
        <dbReference type="SAM" id="Coils"/>
    </source>
</evidence>
<keyword evidence="2" id="KW-1133">Transmembrane helix</keyword>
<dbReference type="Proteomes" id="UP001597048">
    <property type="component" value="Unassembled WGS sequence"/>
</dbReference>
<evidence type="ECO:0000313" key="4">
    <source>
        <dbReference type="Proteomes" id="UP001597048"/>
    </source>
</evidence>
<keyword evidence="2" id="KW-0472">Membrane</keyword>
<dbReference type="RefSeq" id="WP_379558096.1">
    <property type="nucleotide sequence ID" value="NZ_JBHTJS010000032.1"/>
</dbReference>
<sequence length="180" mass="20854">MSNINLLPWRQHLKKQQKKQFMRQVSWVCVFTLVAIAGAYGYVRQQAHVQQQRNLQLQQASLQLDDTLHTIELLRQQRRQLQARGNFIEQFQSQRHIPVQLFNQLPTWIPTAVYLDRIYLAEHGLEINGKTTAYSQLAQMVQQIESAGWLTQPRLQVVAVPNAPLSSANQFSLQFSHKAP</sequence>
<organism evidence="3 4">
    <name type="scientific">Oceanisphaera ostreae</name>
    <dbReference type="NCBI Taxonomy" id="914151"/>
    <lineage>
        <taxon>Bacteria</taxon>
        <taxon>Pseudomonadati</taxon>
        <taxon>Pseudomonadota</taxon>
        <taxon>Gammaproteobacteria</taxon>
        <taxon>Aeromonadales</taxon>
        <taxon>Aeromonadaceae</taxon>
        <taxon>Oceanisphaera</taxon>
    </lineage>
</organism>
<accession>A0ABW3KJ70</accession>
<evidence type="ECO:0000313" key="3">
    <source>
        <dbReference type="EMBL" id="MFD1008106.1"/>
    </source>
</evidence>
<name>A0ABW3KJ70_9GAMM</name>
<dbReference type="PANTHER" id="PTHR40278:SF2">
    <property type="entry name" value="TYPE IV PILUS INNER MEMBRANE COMPONENT PILN"/>
    <property type="match status" value="1"/>
</dbReference>
<keyword evidence="1" id="KW-0175">Coiled coil</keyword>
<feature type="transmembrane region" description="Helical" evidence="2">
    <location>
        <begin position="21"/>
        <end position="43"/>
    </location>
</feature>
<comment type="caution">
    <text evidence="3">The sequence shown here is derived from an EMBL/GenBank/DDBJ whole genome shotgun (WGS) entry which is preliminary data.</text>
</comment>
<gene>
    <name evidence="3" type="ORF">ACFQ1C_08070</name>
</gene>
<dbReference type="Pfam" id="PF05137">
    <property type="entry name" value="PilN"/>
    <property type="match status" value="1"/>
</dbReference>
<dbReference type="InterPro" id="IPR007813">
    <property type="entry name" value="PilN"/>
</dbReference>
<feature type="coiled-coil region" evidence="1">
    <location>
        <begin position="57"/>
        <end position="84"/>
    </location>
</feature>